<dbReference type="InterPro" id="IPR010917">
    <property type="entry name" value="TonB_rcpt_CS"/>
</dbReference>
<dbReference type="OrthoDB" id="9800913at2"/>
<dbReference type="SUPFAM" id="SSF56935">
    <property type="entry name" value="Porins"/>
    <property type="match status" value="1"/>
</dbReference>
<dbReference type="Gene3D" id="2.40.170.20">
    <property type="entry name" value="TonB-dependent receptor, beta-barrel domain"/>
    <property type="match status" value="1"/>
</dbReference>
<dbReference type="PANTHER" id="PTHR32552:SF74">
    <property type="entry name" value="HYDROXAMATE SIDEROPHORE RECEPTOR FHUE"/>
    <property type="match status" value="1"/>
</dbReference>
<dbReference type="GO" id="GO:0009279">
    <property type="term" value="C:cell outer membrane"/>
    <property type="evidence" value="ECO:0007669"/>
    <property type="project" value="UniProtKB-SubCell"/>
</dbReference>
<evidence type="ECO:0000256" key="6">
    <source>
        <dbReference type="ARBA" id="ARBA00023136"/>
    </source>
</evidence>
<feature type="non-terminal residue" evidence="10">
    <location>
        <position position="1"/>
    </location>
</feature>
<dbReference type="EMBL" id="PDKB01000033">
    <property type="protein sequence ID" value="RBQ27932.1"/>
    <property type="molecule type" value="Genomic_DNA"/>
</dbReference>
<accession>A0A366MRG4</accession>
<keyword evidence="3 8" id="KW-1134">Transmembrane beta strand</keyword>
<evidence type="ECO:0000256" key="3">
    <source>
        <dbReference type="ARBA" id="ARBA00022452"/>
    </source>
</evidence>
<dbReference type="InterPro" id="IPR000531">
    <property type="entry name" value="Beta-barrel_TonB"/>
</dbReference>
<evidence type="ECO:0000256" key="2">
    <source>
        <dbReference type="ARBA" id="ARBA00022448"/>
    </source>
</evidence>
<dbReference type="Proteomes" id="UP000252669">
    <property type="component" value="Unassembled WGS sequence"/>
</dbReference>
<proteinExistence type="inferred from homology"/>
<comment type="similarity">
    <text evidence="8">Belongs to the TonB-dependent receptor family.</text>
</comment>
<keyword evidence="7 8" id="KW-0998">Cell outer membrane</keyword>
<comment type="caution">
    <text evidence="10">The sequence shown here is derived from an EMBL/GenBank/DDBJ whole genome shotgun (WGS) entry which is preliminary data.</text>
</comment>
<reference evidence="10 11" key="1">
    <citation type="submission" date="2017-10" db="EMBL/GenBank/DDBJ databases">
        <title>Genomics of the genus Arcobacter.</title>
        <authorList>
            <person name="Perez-Cataluna A."/>
            <person name="Figueras M.J."/>
        </authorList>
    </citation>
    <scope>NUCLEOTIDE SEQUENCE [LARGE SCALE GENOMIC DNA]</scope>
    <source>
        <strain evidence="10 11">CECT 9230</strain>
    </source>
</reference>
<evidence type="ECO:0000256" key="4">
    <source>
        <dbReference type="ARBA" id="ARBA00022692"/>
    </source>
</evidence>
<dbReference type="PROSITE" id="PS01156">
    <property type="entry name" value="TONB_DEPENDENT_REC_2"/>
    <property type="match status" value="1"/>
</dbReference>
<keyword evidence="2 8" id="KW-0813">Transport</keyword>
<dbReference type="InterPro" id="IPR039426">
    <property type="entry name" value="TonB-dep_rcpt-like"/>
</dbReference>
<comment type="subcellular location">
    <subcellularLocation>
        <location evidence="1 8">Cell outer membrane</location>
        <topology evidence="1 8">Multi-pass membrane protein</topology>
    </subcellularLocation>
</comment>
<dbReference type="InterPro" id="IPR036942">
    <property type="entry name" value="Beta-barrel_TonB_sf"/>
</dbReference>
<dbReference type="Pfam" id="PF00593">
    <property type="entry name" value="TonB_dep_Rec_b-barrel"/>
    <property type="match status" value="1"/>
</dbReference>
<evidence type="ECO:0000256" key="1">
    <source>
        <dbReference type="ARBA" id="ARBA00004571"/>
    </source>
</evidence>
<evidence type="ECO:0000259" key="9">
    <source>
        <dbReference type="Pfam" id="PF00593"/>
    </source>
</evidence>
<feature type="domain" description="TonB-dependent receptor-like beta-barrel" evidence="9">
    <location>
        <begin position="3"/>
        <end position="332"/>
    </location>
</feature>
<dbReference type="AlphaFoldDB" id="A0A366MRG4"/>
<evidence type="ECO:0000256" key="5">
    <source>
        <dbReference type="ARBA" id="ARBA00023077"/>
    </source>
</evidence>
<evidence type="ECO:0000313" key="11">
    <source>
        <dbReference type="Proteomes" id="UP000252669"/>
    </source>
</evidence>
<organism evidence="10 11">
    <name type="scientific">Aliarcobacter vitoriensis</name>
    <dbReference type="NCBI Taxonomy" id="2011099"/>
    <lineage>
        <taxon>Bacteria</taxon>
        <taxon>Pseudomonadati</taxon>
        <taxon>Campylobacterota</taxon>
        <taxon>Epsilonproteobacteria</taxon>
        <taxon>Campylobacterales</taxon>
        <taxon>Arcobacteraceae</taxon>
        <taxon>Aliarcobacter</taxon>
    </lineage>
</organism>
<dbReference type="GO" id="GO:0015344">
    <property type="term" value="F:siderophore uptake transmembrane transporter activity"/>
    <property type="evidence" value="ECO:0007669"/>
    <property type="project" value="TreeGrafter"/>
</dbReference>
<keyword evidence="4 8" id="KW-0812">Transmembrane</keyword>
<dbReference type="PANTHER" id="PTHR32552">
    <property type="entry name" value="FERRICHROME IRON RECEPTOR-RELATED"/>
    <property type="match status" value="1"/>
</dbReference>
<keyword evidence="10" id="KW-0675">Receptor</keyword>
<dbReference type="PROSITE" id="PS52016">
    <property type="entry name" value="TONB_DEPENDENT_REC_3"/>
    <property type="match status" value="1"/>
</dbReference>
<keyword evidence="6 8" id="KW-0472">Membrane</keyword>
<sequence length="361" mass="41004">KLNGSFELFGQTHDLVAGFNGQKSKSPYTSLNKSNISLQDIKMINNKVVFPEPIWGDVLYDDLIEQSQYGAFISTKLNFTDDLSAILGGRYSEWKTKTIWDGVTIADDRKFDNFLPYLALTYDITENLTTYASYTEIFNPQNAKDRNDNFLDPETGFNYEVGLKGEWFDGRLNSSIALFQSGKDNLAVTDEDENGICYRLPNGGCASKAEDDTKNRGWEFEVAGEITPNWQVQASFSSSILKDKNGKRLNSTTIPARTANLFTTYKATSQLTLGGGVRWQSETWDNGAKNNYIRAGHPEMVGEATQNDYYVVDLMANYEFNKNLSLLVNIKNALDKEYKTNFTTYHYGEERNWMATLKYRF</sequence>
<evidence type="ECO:0000313" key="10">
    <source>
        <dbReference type="EMBL" id="RBQ27932.1"/>
    </source>
</evidence>
<evidence type="ECO:0000256" key="8">
    <source>
        <dbReference type="PROSITE-ProRule" id="PRU01360"/>
    </source>
</evidence>
<dbReference type="RefSeq" id="WP_113895435.1">
    <property type="nucleotide sequence ID" value="NZ_PDKB01000033.1"/>
</dbReference>
<name>A0A366MRG4_9BACT</name>
<protein>
    <submittedName>
        <fullName evidence="10">TonB-dependent receptor</fullName>
    </submittedName>
</protein>
<gene>
    <name evidence="10" type="ORF">CRU91_11910</name>
</gene>
<keyword evidence="5" id="KW-0798">TonB box</keyword>
<evidence type="ECO:0000256" key="7">
    <source>
        <dbReference type="ARBA" id="ARBA00023237"/>
    </source>
</evidence>
<keyword evidence="11" id="KW-1185">Reference proteome</keyword>